<dbReference type="RefSeq" id="WP_183986320.1">
    <property type="nucleotide sequence ID" value="NZ_JACHHG010000005.1"/>
</dbReference>
<reference evidence="1 2" key="1">
    <citation type="submission" date="2020-08" db="EMBL/GenBank/DDBJ databases">
        <title>Genomic Encyclopedia of Type Strains, Phase IV (KMG-IV): sequencing the most valuable type-strain genomes for metagenomic binning, comparative biology and taxonomic classification.</title>
        <authorList>
            <person name="Goeker M."/>
        </authorList>
    </citation>
    <scope>NUCLEOTIDE SEQUENCE [LARGE SCALE GENOMIC DNA]</scope>
    <source>
        <strain evidence="1 2">DSM 21458</strain>
    </source>
</reference>
<keyword evidence="2" id="KW-1185">Reference proteome</keyword>
<dbReference type="Proteomes" id="UP000569951">
    <property type="component" value="Unassembled WGS sequence"/>
</dbReference>
<keyword evidence="1" id="KW-0804">Transcription</keyword>
<evidence type="ECO:0000313" key="2">
    <source>
        <dbReference type="Proteomes" id="UP000569951"/>
    </source>
</evidence>
<sequence length="61" mass="7334">MSQTKSQRDFDLQDWLRKHEYDQPHELQRALEELPSSERTLALLTWLHDGDLKGQRITLRC</sequence>
<dbReference type="EMBL" id="JACHHG010000005">
    <property type="protein sequence ID" value="MBB6098162.1"/>
    <property type="molecule type" value="Genomic_DNA"/>
</dbReference>
<proteinExistence type="predicted"/>
<dbReference type="GO" id="GO:0000428">
    <property type="term" value="C:DNA-directed RNA polymerase complex"/>
    <property type="evidence" value="ECO:0007669"/>
    <property type="project" value="UniProtKB-KW"/>
</dbReference>
<protein>
    <submittedName>
        <fullName evidence="1">DNA-directed RNA polymerase specialized sigma24 family protein</fullName>
    </submittedName>
</protein>
<gene>
    <name evidence="1" type="ORF">HNR42_001587</name>
</gene>
<accession>A0A841I283</accession>
<keyword evidence="1" id="KW-0240">DNA-directed RNA polymerase</keyword>
<comment type="caution">
    <text evidence="1">The sequence shown here is derived from an EMBL/GenBank/DDBJ whole genome shotgun (WGS) entry which is preliminary data.</text>
</comment>
<organism evidence="1 2">
    <name type="scientific">Deinobacterium chartae</name>
    <dbReference type="NCBI Taxonomy" id="521158"/>
    <lineage>
        <taxon>Bacteria</taxon>
        <taxon>Thermotogati</taxon>
        <taxon>Deinococcota</taxon>
        <taxon>Deinococci</taxon>
        <taxon>Deinococcales</taxon>
        <taxon>Deinococcaceae</taxon>
        <taxon>Deinobacterium</taxon>
    </lineage>
</organism>
<evidence type="ECO:0000313" key="1">
    <source>
        <dbReference type="EMBL" id="MBB6098162.1"/>
    </source>
</evidence>
<name>A0A841I283_9DEIO</name>
<dbReference type="AlphaFoldDB" id="A0A841I283"/>